<reference evidence="2 3" key="1">
    <citation type="journal article" date="2016" name="Nat. Biotechnol.">
        <title>Measurement of bacterial replication rates in microbial communities.</title>
        <authorList>
            <person name="Brown C.T."/>
            <person name="Olm M.R."/>
            <person name="Thomas B.C."/>
            <person name="Banfield J.F."/>
        </authorList>
    </citation>
    <scope>NUCLEOTIDE SEQUENCE [LARGE SCALE GENOMIC DNA]</scope>
    <source>
        <strain evidence="2">42_262</strain>
    </source>
</reference>
<protein>
    <submittedName>
        <fullName evidence="2">Uncharacterized protein</fullName>
    </submittedName>
</protein>
<proteinExistence type="predicted"/>
<dbReference type="AlphaFoldDB" id="A0A1Q6ISP6"/>
<name>A0A1Q6ISP6_PHOVU</name>
<dbReference type="RefSeq" id="WP_007565093.1">
    <property type="nucleotide sequence ID" value="NZ_CAXSSN010000033.1"/>
</dbReference>
<dbReference type="Proteomes" id="UP000186631">
    <property type="component" value="Unassembled WGS sequence"/>
</dbReference>
<evidence type="ECO:0000313" key="2">
    <source>
        <dbReference type="EMBL" id="OKZ43782.1"/>
    </source>
</evidence>
<accession>A0A1Q6ISP6</accession>
<feature type="compositionally biased region" description="Basic and acidic residues" evidence="1">
    <location>
        <begin position="28"/>
        <end position="42"/>
    </location>
</feature>
<comment type="caution">
    <text evidence="2">The sequence shown here is derived from an EMBL/GenBank/DDBJ whole genome shotgun (WGS) entry which is preliminary data.</text>
</comment>
<organism evidence="2 3">
    <name type="scientific">Phocaeicola vulgatus</name>
    <name type="common">Bacteroides vulgatus</name>
    <dbReference type="NCBI Taxonomy" id="821"/>
    <lineage>
        <taxon>Bacteria</taxon>
        <taxon>Pseudomonadati</taxon>
        <taxon>Bacteroidota</taxon>
        <taxon>Bacteroidia</taxon>
        <taxon>Bacteroidales</taxon>
        <taxon>Bacteroidaceae</taxon>
        <taxon>Phocaeicola</taxon>
    </lineage>
</organism>
<gene>
    <name evidence="2" type="ORF">BHV80_16825</name>
</gene>
<feature type="region of interest" description="Disordered" evidence="1">
    <location>
        <begin position="28"/>
        <end position="51"/>
    </location>
</feature>
<evidence type="ECO:0000256" key="1">
    <source>
        <dbReference type="SAM" id="MobiDB-lite"/>
    </source>
</evidence>
<dbReference type="EMBL" id="MNQV01000234">
    <property type="protein sequence ID" value="OKZ43782.1"/>
    <property type="molecule type" value="Genomic_DNA"/>
</dbReference>
<sequence>MALSKEAQKIKTEYNKKYMERYWERKAEKRKNETKAAAEKTKTVTTKRTTKTVSTVTVKETELFEWLFPEPHVTEVTVSRNGQSDAQYIKALETANKTINTENARLQKLLIKYQDIVRTGLKAIMFDIENCRSL</sequence>
<evidence type="ECO:0000313" key="3">
    <source>
        <dbReference type="Proteomes" id="UP000186631"/>
    </source>
</evidence>